<dbReference type="AlphaFoldDB" id="A0A8H3KWY1"/>
<reference evidence="1" key="1">
    <citation type="submission" date="2019-10" db="EMBL/GenBank/DDBJ databases">
        <title>Conservation and host-specific expression of non-tandemly repeated heterogenous ribosome RNA gene in arbuscular mycorrhizal fungi.</title>
        <authorList>
            <person name="Maeda T."/>
            <person name="Kobayashi Y."/>
            <person name="Nakagawa T."/>
            <person name="Ezawa T."/>
            <person name="Yamaguchi K."/>
            <person name="Bino T."/>
            <person name="Nishimoto Y."/>
            <person name="Shigenobu S."/>
            <person name="Kawaguchi M."/>
        </authorList>
    </citation>
    <scope>NUCLEOTIDE SEQUENCE</scope>
    <source>
        <strain evidence="1">HR1</strain>
    </source>
</reference>
<evidence type="ECO:0000313" key="2">
    <source>
        <dbReference type="Proteomes" id="UP000615446"/>
    </source>
</evidence>
<comment type="caution">
    <text evidence="1">The sequence shown here is derived from an EMBL/GenBank/DDBJ whole genome shotgun (WGS) entry which is preliminary data.</text>
</comment>
<sequence length="89" mass="10749">MGTSIRQIIDIRAEIIVYNQKHKINKEFKKIKILKVNDRCENVIIRLSITTTDLYRTDIIRLGKNTDRLRSSIQRLFTFILVFYEHLRR</sequence>
<name>A0A8H3KWY1_9GLOM</name>
<accession>A0A8H3KWY1</accession>
<dbReference type="EMBL" id="BLAL01000020">
    <property type="protein sequence ID" value="GES76434.1"/>
    <property type="molecule type" value="Genomic_DNA"/>
</dbReference>
<organism evidence="1 2">
    <name type="scientific">Rhizophagus clarus</name>
    <dbReference type="NCBI Taxonomy" id="94130"/>
    <lineage>
        <taxon>Eukaryota</taxon>
        <taxon>Fungi</taxon>
        <taxon>Fungi incertae sedis</taxon>
        <taxon>Mucoromycota</taxon>
        <taxon>Glomeromycotina</taxon>
        <taxon>Glomeromycetes</taxon>
        <taxon>Glomerales</taxon>
        <taxon>Glomeraceae</taxon>
        <taxon>Rhizophagus</taxon>
    </lineage>
</organism>
<protein>
    <submittedName>
        <fullName evidence="1">Uncharacterized protein</fullName>
    </submittedName>
</protein>
<evidence type="ECO:0000313" key="1">
    <source>
        <dbReference type="EMBL" id="GES76434.1"/>
    </source>
</evidence>
<gene>
    <name evidence="1" type="ORF">RCL2_000383900</name>
</gene>
<proteinExistence type="predicted"/>
<dbReference type="Proteomes" id="UP000615446">
    <property type="component" value="Unassembled WGS sequence"/>
</dbReference>